<dbReference type="PANTHER" id="PTHR13829:SF2">
    <property type="entry name" value="U6 SNRNA-ASSOCIATED SM-LIKE PROTEIN LSM2"/>
    <property type="match status" value="1"/>
</dbReference>
<gene>
    <name evidence="10" type="ORF">PSHT_01059</name>
</gene>
<keyword evidence="7" id="KW-0539">Nucleus</keyword>
<dbReference type="InterPro" id="IPR010920">
    <property type="entry name" value="LSM_dom_sf"/>
</dbReference>
<feature type="domain" description="Sm" evidence="9">
    <location>
        <begin position="7"/>
        <end position="47"/>
    </location>
</feature>
<evidence type="ECO:0000256" key="3">
    <source>
        <dbReference type="ARBA" id="ARBA00022664"/>
    </source>
</evidence>
<comment type="caution">
    <text evidence="10">The sequence shown here is derived from an EMBL/GenBank/DDBJ whole genome shotgun (WGS) entry which is preliminary data.</text>
</comment>
<evidence type="ECO:0000256" key="8">
    <source>
        <dbReference type="ARBA" id="ARBA00023274"/>
    </source>
</evidence>
<dbReference type="GO" id="GO:0000398">
    <property type="term" value="P:mRNA splicing, via spliceosome"/>
    <property type="evidence" value="ECO:0007669"/>
    <property type="project" value="TreeGrafter"/>
</dbReference>
<dbReference type="VEuPathDB" id="FungiDB:PSTT_12732"/>
<organism evidence="10 11">
    <name type="scientific">Puccinia striiformis</name>
    <dbReference type="NCBI Taxonomy" id="27350"/>
    <lineage>
        <taxon>Eukaryota</taxon>
        <taxon>Fungi</taxon>
        <taxon>Dikarya</taxon>
        <taxon>Basidiomycota</taxon>
        <taxon>Pucciniomycotina</taxon>
        <taxon>Pucciniomycetes</taxon>
        <taxon>Pucciniales</taxon>
        <taxon>Pucciniaceae</taxon>
        <taxon>Puccinia</taxon>
    </lineage>
</organism>
<comment type="subcellular location">
    <subcellularLocation>
        <location evidence="1">Nucleus</location>
    </subcellularLocation>
</comment>
<dbReference type="InterPro" id="IPR016654">
    <property type="entry name" value="U6_snRNA_Lsm2"/>
</dbReference>
<evidence type="ECO:0000313" key="10">
    <source>
        <dbReference type="EMBL" id="POW22600.1"/>
    </source>
</evidence>
<name>A0A2S4WLD3_9BASI</name>
<evidence type="ECO:0000259" key="9">
    <source>
        <dbReference type="Pfam" id="PF01423"/>
    </source>
</evidence>
<proteinExistence type="inferred from homology"/>
<dbReference type="AlphaFoldDB" id="A0A2S4WLD3"/>
<dbReference type="GO" id="GO:0071013">
    <property type="term" value="C:catalytic step 2 spliceosome"/>
    <property type="evidence" value="ECO:0007669"/>
    <property type="project" value="TreeGrafter"/>
</dbReference>
<reference evidence="11" key="2">
    <citation type="journal article" date="2018" name="BMC Genomics">
        <title>Genomic insights into host adaptation between the wheat stripe rust pathogen (Puccinia striiformis f. sp. tritici) and the barley stripe rust pathogen (Puccinia striiformis f. sp. hordei).</title>
        <authorList>
            <person name="Xia C."/>
            <person name="Wang M."/>
            <person name="Yin C."/>
            <person name="Cornejo O.E."/>
            <person name="Hulbert S.H."/>
            <person name="Chen X."/>
        </authorList>
    </citation>
    <scope>NUCLEOTIDE SEQUENCE [LARGE SCALE GENOMIC DNA]</scope>
    <source>
        <strain evidence="11">93TX-2</strain>
    </source>
</reference>
<evidence type="ECO:0000256" key="5">
    <source>
        <dbReference type="ARBA" id="ARBA00022884"/>
    </source>
</evidence>
<dbReference type="InterPro" id="IPR001163">
    <property type="entry name" value="Sm_dom_euk/arc"/>
</dbReference>
<keyword evidence="3" id="KW-0507">mRNA processing</keyword>
<dbReference type="Proteomes" id="UP000238274">
    <property type="component" value="Unassembled WGS sequence"/>
</dbReference>
<reference evidence="10 11" key="1">
    <citation type="submission" date="2017-12" db="EMBL/GenBank/DDBJ databases">
        <title>Gene loss provides genomic basis for host adaptation in cereal stripe rust fungi.</title>
        <authorList>
            <person name="Xia C."/>
        </authorList>
    </citation>
    <scope>NUCLEOTIDE SEQUENCE [LARGE SCALE GENOMIC DNA]</scope>
    <source>
        <strain evidence="10 11">93TX-2</strain>
    </source>
</reference>
<dbReference type="GO" id="GO:0071011">
    <property type="term" value="C:precatalytic spliceosome"/>
    <property type="evidence" value="ECO:0007669"/>
    <property type="project" value="TreeGrafter"/>
</dbReference>
<dbReference type="EMBL" id="PKSM01000008">
    <property type="protein sequence ID" value="POW22600.1"/>
    <property type="molecule type" value="Genomic_DNA"/>
</dbReference>
<dbReference type="GO" id="GO:1990726">
    <property type="term" value="C:Lsm1-7-Pat1 complex"/>
    <property type="evidence" value="ECO:0007669"/>
    <property type="project" value="TreeGrafter"/>
</dbReference>
<evidence type="ECO:0000256" key="1">
    <source>
        <dbReference type="ARBA" id="ARBA00004123"/>
    </source>
</evidence>
<dbReference type="OrthoDB" id="10256176at2759"/>
<comment type="similarity">
    <text evidence="2">Belongs to the snRNP Sm proteins family.</text>
</comment>
<evidence type="ECO:0000256" key="7">
    <source>
        <dbReference type="ARBA" id="ARBA00023242"/>
    </source>
</evidence>
<dbReference type="PANTHER" id="PTHR13829">
    <property type="entry name" value="SNRNP CORE PROTEIN FAMILY MEMBER"/>
    <property type="match status" value="1"/>
</dbReference>
<keyword evidence="8" id="KW-0687">Ribonucleoprotein</keyword>
<keyword evidence="6" id="KW-0508">mRNA splicing</keyword>
<evidence type="ECO:0000256" key="4">
    <source>
        <dbReference type="ARBA" id="ARBA00022728"/>
    </source>
</evidence>
<keyword evidence="4" id="KW-0747">Spliceosome</keyword>
<reference evidence="11" key="3">
    <citation type="journal article" date="2018" name="Mol. Plant Microbe Interact.">
        <title>Genome sequence resources for the wheat stripe rust pathogen (Puccinia striiformis f. sp. tritici) and the barley stripe rust pathogen (Puccinia striiformis f. sp. hordei).</title>
        <authorList>
            <person name="Xia C."/>
            <person name="Wang M."/>
            <person name="Yin C."/>
            <person name="Cornejo O.E."/>
            <person name="Hulbert S.H."/>
            <person name="Chen X."/>
        </authorList>
    </citation>
    <scope>NUCLEOTIDE SEQUENCE [LARGE SCALE GENOMIC DNA]</scope>
    <source>
        <strain evidence="11">93TX-2</strain>
    </source>
</reference>
<dbReference type="GO" id="GO:0005688">
    <property type="term" value="C:U6 snRNP"/>
    <property type="evidence" value="ECO:0007669"/>
    <property type="project" value="TreeGrafter"/>
</dbReference>
<dbReference type="VEuPathDB" id="FungiDB:PSHT_01059"/>
<dbReference type="Gene3D" id="2.30.30.100">
    <property type="match status" value="1"/>
</dbReference>
<dbReference type="Pfam" id="PF01423">
    <property type="entry name" value="LSM"/>
    <property type="match status" value="1"/>
</dbReference>
<keyword evidence="5" id="KW-0694">RNA-binding</keyword>
<evidence type="ECO:0000256" key="2">
    <source>
        <dbReference type="ARBA" id="ARBA00006850"/>
    </source>
</evidence>
<dbReference type="SUPFAM" id="SSF50182">
    <property type="entry name" value="Sm-like ribonucleoproteins"/>
    <property type="match status" value="1"/>
</dbReference>
<protein>
    <recommendedName>
        <fullName evidence="9">Sm domain-containing protein</fullName>
    </recommendedName>
</protein>
<dbReference type="GO" id="GO:0000932">
    <property type="term" value="C:P-body"/>
    <property type="evidence" value="ECO:0007669"/>
    <property type="project" value="TreeGrafter"/>
</dbReference>
<dbReference type="GO" id="GO:0046540">
    <property type="term" value="C:U4/U6 x U5 tri-snRNP complex"/>
    <property type="evidence" value="ECO:0007669"/>
    <property type="project" value="TreeGrafter"/>
</dbReference>
<dbReference type="GO" id="GO:0003723">
    <property type="term" value="F:RNA binding"/>
    <property type="evidence" value="ECO:0007669"/>
    <property type="project" value="UniProtKB-KW"/>
</dbReference>
<keyword evidence="11" id="KW-1185">Reference proteome</keyword>
<evidence type="ECO:0000313" key="11">
    <source>
        <dbReference type="Proteomes" id="UP000238274"/>
    </source>
</evidence>
<accession>A0A2S4WLD3</accession>
<sequence>MLIFSVFKALTGQEVTIELKNDLAIQGTLASEDQFLDLKLKNTKVLDQYKFLPKK</sequence>
<evidence type="ECO:0000256" key="6">
    <source>
        <dbReference type="ARBA" id="ARBA00023187"/>
    </source>
</evidence>